<name>A0AAE1WDX4_9LAMI</name>
<feature type="compositionally biased region" description="Basic and acidic residues" evidence="1">
    <location>
        <begin position="347"/>
        <end position="366"/>
    </location>
</feature>
<accession>A0AAE1WDX4</accession>
<dbReference type="PANTHER" id="PTHR33416:SF18">
    <property type="entry name" value="NUCLEOPORIN-LIKE PROTEIN"/>
    <property type="match status" value="1"/>
</dbReference>
<keyword evidence="3" id="KW-1185">Reference proteome</keyword>
<sequence>MQSPMSRSAEENIRYDSDFSRIEELIKESTFSREEISHLIDILKSRVDNDGEKQKSSIDAGGILNWFHGGMKPEEHHLKKNSKILMEPWLVLFVKCQIHSVVLMAQSSCIEMSLVQTFVQVPVGVSASPIDIARAYMAGRTYEGGYELYNFMSKGERAQPINDFARKPLLPSPSPKPSICWPGAMVHDRHGYTTPQSQRVRHRLHDFSRTPYSRTILSKSSTKLQDDSGYHNTSTSFQQPRTSIYGQVNLRDETNDGHGSVGPIRRIRNKFASEVRPRGSIFLSSSKDIPPKTATPKVLGGFLPSTDKNLEPGETSGASKHWSGDDVSGSSDRAISNPISSSQAVRKILEHLDRNKPTPKEKEAELKLATSWRRSSPSVPSDTIREENISSVHVRDHASLKHTDIAAPNFPVELKKGSSNSNILLNIHGKGMDEAKDAANGNTKASSTTGSSFLPAANSIPSLVLRELIRWFHFPIVGLYCQIGFTFPVSASSGVLSEPPTPSITPSFSASILSQPTSAPAVPSYSFGTKNSKPRLVFSFPSTSTASTSNHSDLKFSFGSEKNTRLSFSNLGTDAICYLTGLVFHLDMN</sequence>
<reference evidence="2" key="1">
    <citation type="submission" date="2020-06" db="EMBL/GenBank/DDBJ databases">
        <authorList>
            <person name="Li T."/>
            <person name="Hu X."/>
            <person name="Zhang T."/>
            <person name="Song X."/>
            <person name="Zhang H."/>
            <person name="Dai N."/>
            <person name="Sheng W."/>
            <person name="Hou X."/>
            <person name="Wei L."/>
        </authorList>
    </citation>
    <scope>NUCLEOTIDE SEQUENCE</scope>
    <source>
        <strain evidence="2">K16</strain>
        <tissue evidence="2">Leaf</tissue>
    </source>
</reference>
<evidence type="ECO:0000256" key="1">
    <source>
        <dbReference type="SAM" id="MobiDB-lite"/>
    </source>
</evidence>
<evidence type="ECO:0000313" key="3">
    <source>
        <dbReference type="Proteomes" id="UP001289374"/>
    </source>
</evidence>
<dbReference type="GO" id="GO:0005635">
    <property type="term" value="C:nuclear envelope"/>
    <property type="evidence" value="ECO:0007669"/>
    <property type="project" value="TreeGrafter"/>
</dbReference>
<feature type="compositionally biased region" description="Polar residues" evidence="1">
    <location>
        <begin position="328"/>
        <end position="344"/>
    </location>
</feature>
<organism evidence="2 3">
    <name type="scientific">Sesamum angolense</name>
    <dbReference type="NCBI Taxonomy" id="2727404"/>
    <lineage>
        <taxon>Eukaryota</taxon>
        <taxon>Viridiplantae</taxon>
        <taxon>Streptophyta</taxon>
        <taxon>Embryophyta</taxon>
        <taxon>Tracheophyta</taxon>
        <taxon>Spermatophyta</taxon>
        <taxon>Magnoliopsida</taxon>
        <taxon>eudicotyledons</taxon>
        <taxon>Gunneridae</taxon>
        <taxon>Pentapetalae</taxon>
        <taxon>asterids</taxon>
        <taxon>lamiids</taxon>
        <taxon>Lamiales</taxon>
        <taxon>Pedaliaceae</taxon>
        <taxon>Sesamum</taxon>
    </lineage>
</organism>
<feature type="region of interest" description="Disordered" evidence="1">
    <location>
        <begin position="293"/>
        <end position="383"/>
    </location>
</feature>
<feature type="compositionally biased region" description="Polar residues" evidence="1">
    <location>
        <begin position="372"/>
        <end position="381"/>
    </location>
</feature>
<dbReference type="EMBL" id="JACGWL010000011">
    <property type="protein sequence ID" value="KAK4391583.1"/>
    <property type="molecule type" value="Genomic_DNA"/>
</dbReference>
<comment type="caution">
    <text evidence="2">The sequence shown here is derived from an EMBL/GenBank/DDBJ whole genome shotgun (WGS) entry which is preliminary data.</text>
</comment>
<dbReference type="AlphaFoldDB" id="A0AAE1WDX4"/>
<dbReference type="PANTHER" id="PTHR33416">
    <property type="entry name" value="NUCLEAR PORE COMPLEX PROTEIN NUP1"/>
    <property type="match status" value="1"/>
</dbReference>
<reference evidence="2" key="2">
    <citation type="journal article" date="2024" name="Plant">
        <title>Genomic evolution and insights into agronomic trait innovations of Sesamum species.</title>
        <authorList>
            <person name="Miao H."/>
            <person name="Wang L."/>
            <person name="Qu L."/>
            <person name="Liu H."/>
            <person name="Sun Y."/>
            <person name="Le M."/>
            <person name="Wang Q."/>
            <person name="Wei S."/>
            <person name="Zheng Y."/>
            <person name="Lin W."/>
            <person name="Duan Y."/>
            <person name="Cao H."/>
            <person name="Xiong S."/>
            <person name="Wang X."/>
            <person name="Wei L."/>
            <person name="Li C."/>
            <person name="Ma Q."/>
            <person name="Ju M."/>
            <person name="Zhao R."/>
            <person name="Li G."/>
            <person name="Mu C."/>
            <person name="Tian Q."/>
            <person name="Mei H."/>
            <person name="Zhang T."/>
            <person name="Gao T."/>
            <person name="Zhang H."/>
        </authorList>
    </citation>
    <scope>NUCLEOTIDE SEQUENCE</scope>
    <source>
        <strain evidence="2">K16</strain>
    </source>
</reference>
<evidence type="ECO:0000313" key="2">
    <source>
        <dbReference type="EMBL" id="KAK4391583.1"/>
    </source>
</evidence>
<gene>
    <name evidence="2" type="ORF">Sango_1936100</name>
</gene>
<dbReference type="GO" id="GO:0071763">
    <property type="term" value="P:nuclear membrane organization"/>
    <property type="evidence" value="ECO:0007669"/>
    <property type="project" value="TreeGrafter"/>
</dbReference>
<protein>
    <submittedName>
        <fullName evidence="2">Uncharacterized protein</fullName>
    </submittedName>
</protein>
<feature type="region of interest" description="Disordered" evidence="1">
    <location>
        <begin position="218"/>
        <end position="237"/>
    </location>
</feature>
<proteinExistence type="predicted"/>
<dbReference type="Proteomes" id="UP001289374">
    <property type="component" value="Unassembled WGS sequence"/>
</dbReference>